<accession>A0ABT9XTU5</accession>
<feature type="compositionally biased region" description="Polar residues" evidence="1">
    <location>
        <begin position="267"/>
        <end position="282"/>
    </location>
</feature>
<protein>
    <recommendedName>
        <fullName evidence="3">DUF5667 domain-containing protein</fullName>
    </recommendedName>
</protein>
<evidence type="ECO:0000256" key="1">
    <source>
        <dbReference type="SAM" id="MobiDB-lite"/>
    </source>
</evidence>
<name>A0ABT9XTU5_9BACI</name>
<feature type="compositionally biased region" description="Basic and acidic residues" evidence="1">
    <location>
        <begin position="146"/>
        <end position="158"/>
    </location>
</feature>
<feature type="chain" id="PRO_5046391737" description="DUF5667 domain-containing protein" evidence="2">
    <location>
        <begin position="36"/>
        <end position="383"/>
    </location>
</feature>
<evidence type="ECO:0000313" key="5">
    <source>
        <dbReference type="Proteomes" id="UP001224122"/>
    </source>
</evidence>
<sequence>MKKLKNHKDLNKIAKGALAIVLAGSFTFFATNAFADGNDQSANQTTNQQTATTTQAAVSVNSIDKQETPTLLPGDFFYFTKIAFEKIQLALTFNHVKEAKLLASNASERLAEAHALFTSGDEQKAVDTLKSALEDMDGADKVVEENQAKDQDQVKENGETTNVHVKNDAQKSTEDQESNKQTTDTKVTNAQSTNEDQATNEPTEIKDIKDILSQNIAALSAAMEKVKNPVAKAALEKNIEKSYAKLAKKMEKWNKHIVKEQKKGEQSKVTQVQGNTDENSPGTDEKTTGETNTSATNTSGTLNTNVSVTNQNINTALPSTPVKQEEQANHESQTIQKSVHQEEHQIHQVAKQKSEEVRSLVKEKKDDVERDRESHKDNNRKED</sequence>
<feature type="compositionally biased region" description="Basic and acidic residues" evidence="1">
    <location>
        <begin position="165"/>
        <end position="178"/>
    </location>
</feature>
<keyword evidence="5" id="KW-1185">Reference proteome</keyword>
<dbReference type="Proteomes" id="UP001224122">
    <property type="component" value="Unassembled WGS sequence"/>
</dbReference>
<gene>
    <name evidence="4" type="ORF">J2S10_001498</name>
</gene>
<feature type="compositionally biased region" description="Polar residues" evidence="1">
    <location>
        <begin position="306"/>
        <end position="322"/>
    </location>
</feature>
<feature type="region of interest" description="Disordered" evidence="1">
    <location>
        <begin position="259"/>
        <end position="383"/>
    </location>
</feature>
<dbReference type="EMBL" id="JAUSTW010000002">
    <property type="protein sequence ID" value="MDQ0198357.1"/>
    <property type="molecule type" value="Genomic_DNA"/>
</dbReference>
<feature type="compositionally biased region" description="Polar residues" evidence="1">
    <location>
        <begin position="179"/>
        <end position="202"/>
    </location>
</feature>
<evidence type="ECO:0000259" key="3">
    <source>
        <dbReference type="Pfam" id="PF18915"/>
    </source>
</evidence>
<proteinExistence type="predicted"/>
<keyword evidence="2" id="KW-0732">Signal</keyword>
<dbReference type="InterPro" id="IPR043725">
    <property type="entry name" value="DUF5667"/>
</dbReference>
<feature type="domain" description="DUF5667" evidence="3">
    <location>
        <begin position="71"/>
        <end position="156"/>
    </location>
</feature>
<feature type="compositionally biased region" description="Basic and acidic residues" evidence="1">
    <location>
        <begin position="339"/>
        <end position="383"/>
    </location>
</feature>
<feature type="region of interest" description="Disordered" evidence="1">
    <location>
        <begin position="146"/>
        <end position="206"/>
    </location>
</feature>
<feature type="signal peptide" evidence="2">
    <location>
        <begin position="1"/>
        <end position="35"/>
    </location>
</feature>
<evidence type="ECO:0000256" key="2">
    <source>
        <dbReference type="SAM" id="SignalP"/>
    </source>
</evidence>
<comment type="caution">
    <text evidence="4">The sequence shown here is derived from an EMBL/GenBank/DDBJ whole genome shotgun (WGS) entry which is preliminary data.</text>
</comment>
<evidence type="ECO:0000313" key="4">
    <source>
        <dbReference type="EMBL" id="MDQ0198357.1"/>
    </source>
</evidence>
<dbReference type="Pfam" id="PF18915">
    <property type="entry name" value="DUF5667"/>
    <property type="match status" value="1"/>
</dbReference>
<organism evidence="4 5">
    <name type="scientific">Neobacillus ginsengisoli</name>
    <dbReference type="NCBI Taxonomy" id="904295"/>
    <lineage>
        <taxon>Bacteria</taxon>
        <taxon>Bacillati</taxon>
        <taxon>Bacillota</taxon>
        <taxon>Bacilli</taxon>
        <taxon>Bacillales</taxon>
        <taxon>Bacillaceae</taxon>
        <taxon>Neobacillus</taxon>
    </lineage>
</organism>
<feature type="compositionally biased region" description="Low complexity" evidence="1">
    <location>
        <begin position="289"/>
        <end position="305"/>
    </location>
</feature>
<reference evidence="4 5" key="1">
    <citation type="submission" date="2023-07" db="EMBL/GenBank/DDBJ databases">
        <title>Genomic Encyclopedia of Type Strains, Phase IV (KMG-IV): sequencing the most valuable type-strain genomes for metagenomic binning, comparative biology and taxonomic classification.</title>
        <authorList>
            <person name="Goeker M."/>
        </authorList>
    </citation>
    <scope>NUCLEOTIDE SEQUENCE [LARGE SCALE GENOMIC DNA]</scope>
    <source>
        <strain evidence="4 5">DSM 27594</strain>
    </source>
</reference>
<dbReference type="RefSeq" id="WP_307406036.1">
    <property type="nucleotide sequence ID" value="NZ_JAUSTW010000002.1"/>
</dbReference>